<dbReference type="Gene3D" id="3.40.640.10">
    <property type="entry name" value="Type I PLP-dependent aspartate aminotransferase-like (Major domain)"/>
    <property type="match status" value="1"/>
</dbReference>
<name>A0A249KHQ0_9ACTN</name>
<reference evidence="6 7" key="1">
    <citation type="submission" date="2016-07" db="EMBL/GenBank/DDBJ databases">
        <title>High microdiversification within the ubiquitous acI lineage of Actinobacteria.</title>
        <authorList>
            <person name="Neuenschwander S.M."/>
            <person name="Salcher M."/>
            <person name="Ghai R."/>
            <person name="Pernthaler J."/>
        </authorList>
    </citation>
    <scope>NUCLEOTIDE SEQUENCE [LARGE SCALE GENOMIC DNA]</scope>
    <source>
        <strain evidence="6">MMS-IA-56</strain>
    </source>
</reference>
<feature type="modified residue" description="N6-(pyridoxal phosphate)lysine" evidence="4">
    <location>
        <position position="255"/>
    </location>
</feature>
<dbReference type="KEGG" id="psuf:A1sIA56_04825"/>
<dbReference type="GO" id="GO:0032259">
    <property type="term" value="P:methylation"/>
    <property type="evidence" value="ECO:0007669"/>
    <property type="project" value="UniProtKB-KW"/>
</dbReference>
<evidence type="ECO:0000256" key="4">
    <source>
        <dbReference type="PIRSR" id="PIRSR000412-50"/>
    </source>
</evidence>
<dbReference type="GO" id="GO:0004372">
    <property type="term" value="F:glycine hydroxymethyltransferase activity"/>
    <property type="evidence" value="ECO:0007669"/>
    <property type="project" value="InterPro"/>
</dbReference>
<dbReference type="Proteomes" id="UP000217215">
    <property type="component" value="Chromosome"/>
</dbReference>
<dbReference type="Gene3D" id="3.90.1150.10">
    <property type="entry name" value="Aspartate Aminotransferase, domain 1"/>
    <property type="match status" value="1"/>
</dbReference>
<dbReference type="GO" id="GO:0005737">
    <property type="term" value="C:cytoplasm"/>
    <property type="evidence" value="ECO:0007669"/>
    <property type="project" value="TreeGrafter"/>
</dbReference>
<proteinExistence type="inferred from homology"/>
<dbReference type="InterPro" id="IPR015421">
    <property type="entry name" value="PyrdxlP-dep_Trfase_major"/>
</dbReference>
<evidence type="ECO:0000259" key="5">
    <source>
        <dbReference type="Pfam" id="PF00464"/>
    </source>
</evidence>
<dbReference type="PIRSF" id="PIRSF000412">
    <property type="entry name" value="SHMT"/>
    <property type="match status" value="1"/>
</dbReference>
<dbReference type="InterPro" id="IPR001085">
    <property type="entry name" value="Ser_HO-MeTrfase"/>
</dbReference>
<dbReference type="EMBL" id="CP016773">
    <property type="protein sequence ID" value="ASY16219.1"/>
    <property type="molecule type" value="Genomic_DNA"/>
</dbReference>
<organism evidence="6 7">
    <name type="scientific">Candidatus Planktophila sulfonica</name>
    <dbReference type="NCBI Taxonomy" id="1884904"/>
    <lineage>
        <taxon>Bacteria</taxon>
        <taxon>Bacillati</taxon>
        <taxon>Actinomycetota</taxon>
        <taxon>Actinomycetes</taxon>
        <taxon>Candidatus Nanopelagicales</taxon>
        <taxon>Candidatus Nanopelagicaceae</taxon>
        <taxon>Candidatus Planktophila</taxon>
    </lineage>
</organism>
<dbReference type="AlphaFoldDB" id="A0A249KHQ0"/>
<comment type="similarity">
    <text evidence="2">Belongs to the SHMT family.</text>
</comment>
<dbReference type="GO" id="GO:0030170">
    <property type="term" value="F:pyridoxal phosphate binding"/>
    <property type="evidence" value="ECO:0007669"/>
    <property type="project" value="InterPro"/>
</dbReference>
<comment type="cofactor">
    <cofactor evidence="1 4">
        <name>pyridoxal 5'-phosphate</name>
        <dbReference type="ChEBI" id="CHEBI:597326"/>
    </cofactor>
</comment>
<keyword evidence="3 4" id="KW-0663">Pyridoxal phosphate</keyword>
<evidence type="ECO:0000256" key="3">
    <source>
        <dbReference type="ARBA" id="ARBA00022898"/>
    </source>
</evidence>
<dbReference type="SUPFAM" id="SSF53383">
    <property type="entry name" value="PLP-dependent transferases"/>
    <property type="match status" value="1"/>
</dbReference>
<sequence length="445" mass="47370">MTQSLKTQSWATPASQEIITRIASQVDTKSGADVQKWIEELAQENHRLHDIEGINLNPATNILNPRAEKLLASGMGSRASLGHPGDKYETGLGAIEQIEIITQELACEVFGSTYAEFRVPSGAIANLYAFMATTEPGDTIIAPPATIGGHVTHHKGGSAGLYRLNTISAPVDETGYTIDIDALRKLAHEVKPKLITVGGSLNLFHHPIAKVREIADEVGAKVLFDAAHLCGMIAGKVWPQPLVEGAHLMTFSTYKSLGGPAGGLIVTNDDAIAQKLDGIAYPGLTANFDAAKTAALGVTLQDWKAVGSDYAQMMVKTSQALAQNLQNRGVNIYAADRGFTTSHQFAILAAPYGGGQTAAKRMGEAGLLACGIGLPIAAVEGDLNGLRIGTPEIVRLGMKVEHMDQLADFIARSLDTAADSKSIQREVTEWRKQFSGVHYTVDLPN</sequence>
<dbReference type="GO" id="GO:0019264">
    <property type="term" value="P:glycine biosynthetic process from serine"/>
    <property type="evidence" value="ECO:0007669"/>
    <property type="project" value="InterPro"/>
</dbReference>
<feature type="domain" description="Serine hydroxymethyltransferase-like" evidence="5">
    <location>
        <begin position="41"/>
        <end position="410"/>
    </location>
</feature>
<keyword evidence="6" id="KW-0808">Transferase</keyword>
<accession>A0A249KHQ0</accession>
<protein>
    <submittedName>
        <fullName evidence="6">Glycine hydroxymethyltransferase</fullName>
    </submittedName>
</protein>
<evidence type="ECO:0000256" key="2">
    <source>
        <dbReference type="ARBA" id="ARBA00006376"/>
    </source>
</evidence>
<evidence type="ECO:0000313" key="6">
    <source>
        <dbReference type="EMBL" id="ASY16219.1"/>
    </source>
</evidence>
<keyword evidence="6" id="KW-0489">Methyltransferase</keyword>
<keyword evidence="7" id="KW-1185">Reference proteome</keyword>
<dbReference type="PANTHER" id="PTHR11680">
    <property type="entry name" value="SERINE HYDROXYMETHYLTRANSFERASE"/>
    <property type="match status" value="1"/>
</dbReference>
<evidence type="ECO:0000313" key="7">
    <source>
        <dbReference type="Proteomes" id="UP000217215"/>
    </source>
</evidence>
<evidence type="ECO:0000256" key="1">
    <source>
        <dbReference type="ARBA" id="ARBA00001933"/>
    </source>
</evidence>
<dbReference type="OrthoDB" id="9803871at2"/>
<dbReference type="InterPro" id="IPR015424">
    <property type="entry name" value="PyrdxlP-dep_Trfase"/>
</dbReference>
<dbReference type="PANTHER" id="PTHR11680:SF35">
    <property type="entry name" value="SERINE HYDROXYMETHYLTRANSFERASE 1"/>
    <property type="match status" value="1"/>
</dbReference>
<dbReference type="GO" id="GO:0008168">
    <property type="term" value="F:methyltransferase activity"/>
    <property type="evidence" value="ECO:0007669"/>
    <property type="project" value="UniProtKB-KW"/>
</dbReference>
<dbReference type="Pfam" id="PF00464">
    <property type="entry name" value="SHMT"/>
    <property type="match status" value="1"/>
</dbReference>
<dbReference type="InterPro" id="IPR039429">
    <property type="entry name" value="SHMT-like_dom"/>
</dbReference>
<dbReference type="InterPro" id="IPR049943">
    <property type="entry name" value="Ser_HO-MeTrfase-like"/>
</dbReference>
<dbReference type="InterPro" id="IPR015422">
    <property type="entry name" value="PyrdxlP-dep_Trfase_small"/>
</dbReference>
<gene>
    <name evidence="6" type="ORF">A1sIA56_04825</name>
</gene>
<dbReference type="RefSeq" id="WP_095673803.1">
    <property type="nucleotide sequence ID" value="NZ_CP016773.1"/>
</dbReference>
<dbReference type="GO" id="GO:0035999">
    <property type="term" value="P:tetrahydrofolate interconversion"/>
    <property type="evidence" value="ECO:0007669"/>
    <property type="project" value="InterPro"/>
</dbReference>